<organism evidence="2">
    <name type="scientific">Monascus ruber</name>
    <name type="common">Mold</name>
    <dbReference type="NCBI Taxonomy" id="89489"/>
    <lineage>
        <taxon>Eukaryota</taxon>
        <taxon>Fungi</taxon>
        <taxon>Dikarya</taxon>
        <taxon>Ascomycota</taxon>
        <taxon>Pezizomycotina</taxon>
        <taxon>Eurotiomycetes</taxon>
        <taxon>Eurotiomycetidae</taxon>
        <taxon>Eurotiales</taxon>
        <taxon>Aspergillaceae</taxon>
        <taxon>Monascus</taxon>
    </lineage>
</organism>
<protein>
    <submittedName>
        <fullName evidence="2">Short-chain dehydrogenase/reductase GME3457</fullName>
    </submittedName>
</protein>
<dbReference type="Pfam" id="PF00106">
    <property type="entry name" value="adh_short"/>
    <property type="match status" value="1"/>
</dbReference>
<proteinExistence type="evidence at transcript level"/>
<sequence length="344" mass="38393">MVTISAVRESNELIKTALPPGIVAVFIGATSGIGRATLLRFAKYARQPRIYFVGRSEEAADRFTDQLRDMNPDGEYIFIKADVSLLHGVDKVCEQIKEREQSISILFQSQGTLDFYSETSEKLSLILALTYYSRMRFIVNLLPLLQLSPSISRVVSVMAATKEKQMDPNDIPGNKISPWRARGHLASMMTLSMECLADRAHQVSFIHDYPGFVHTGLADTMKGLFGVIMRVLLPIIRLFMSKEYIPIEESGERHVFLATSPKYPAKEETESQSQDSTAMADRVETAVGSDGRVGSGVYTVGALGESADETVLRVLDDLRQEGMKEKIWQNLQDEFERITGKISV</sequence>
<dbReference type="PANTHER" id="PTHR47534">
    <property type="entry name" value="YALI0E05731P"/>
    <property type="match status" value="1"/>
</dbReference>
<dbReference type="AlphaFoldDB" id="A0A1Z3MI48"/>
<evidence type="ECO:0000313" key="2">
    <source>
        <dbReference type="EMBL" id="ASD34096.1"/>
    </source>
</evidence>
<dbReference type="SUPFAM" id="SSF51735">
    <property type="entry name" value="NAD(P)-binding Rossmann-fold domains"/>
    <property type="match status" value="1"/>
</dbReference>
<accession>A0A1Z3MI48</accession>
<dbReference type="InterPro" id="IPR052228">
    <property type="entry name" value="Sec_Metab_Biosynth_Oxidored"/>
</dbReference>
<dbReference type="PANTHER" id="PTHR47534:SF3">
    <property type="entry name" value="ALCOHOL DEHYDROGENASE-LIKE C-TERMINAL DOMAIN-CONTAINING PROTEIN"/>
    <property type="match status" value="1"/>
</dbReference>
<evidence type="ECO:0000256" key="1">
    <source>
        <dbReference type="ARBA" id="ARBA00023002"/>
    </source>
</evidence>
<reference evidence="2" key="1">
    <citation type="journal article" date="2017" name="Chem. Sci.">
        <title>Orange, red, yellow: biosynthesis of azaphilone pigments in Monascus fungi.</title>
        <authorList>
            <person name="Chen W."/>
            <person name="Chen R."/>
            <person name="Liu Q."/>
            <person name="He Y."/>
            <person name="He K."/>
            <person name="Ding X."/>
            <person name="Kang L."/>
            <person name="Guo X."/>
            <person name="Xie N."/>
            <person name="Zhou Y."/>
            <person name="Lu Y."/>
            <person name="Cox R.J."/>
            <person name="Molnar I."/>
            <person name="Li M."/>
            <person name="Shao Y."/>
            <person name="Chen F."/>
        </authorList>
    </citation>
    <scope>NUCLEOTIDE SEQUENCE</scope>
    <source>
        <strain evidence="2">M7</strain>
    </source>
</reference>
<dbReference type="InterPro" id="IPR002347">
    <property type="entry name" value="SDR_fam"/>
</dbReference>
<dbReference type="Gene3D" id="3.40.50.720">
    <property type="entry name" value="NAD(P)-binding Rossmann-like Domain"/>
    <property type="match status" value="1"/>
</dbReference>
<dbReference type="EMBL" id="KY270501">
    <property type="protein sequence ID" value="ASD34096.1"/>
    <property type="molecule type" value="mRNA"/>
</dbReference>
<keyword evidence="1" id="KW-0560">Oxidoreductase</keyword>
<name>A0A1Z3MI48_MONRU</name>
<dbReference type="GO" id="GO:0016491">
    <property type="term" value="F:oxidoreductase activity"/>
    <property type="evidence" value="ECO:0007669"/>
    <property type="project" value="UniProtKB-KW"/>
</dbReference>
<dbReference type="InterPro" id="IPR036291">
    <property type="entry name" value="NAD(P)-bd_dom_sf"/>
</dbReference>